<sequence>MKFNTNGACILVIGQYLSQKGKVAGNNWCSYKELYTKAADPPTHAGLNSATCSLHATDNNVFQHVSRCDVGEHQVGIESAALAFNRRLDMKTRLMSRECTSPFRSTRLSRLRAARRHQVANGDDWPDFFAAALFPSYYQQRAILKRALGRRHPRLRPVFASVN</sequence>
<name>A0A8S4QN66_9NEOP</name>
<evidence type="ECO:0000313" key="1">
    <source>
        <dbReference type="EMBL" id="CAH2210206.1"/>
    </source>
</evidence>
<protein>
    <submittedName>
        <fullName evidence="1">Jg15006 protein</fullName>
    </submittedName>
</protein>
<dbReference type="EMBL" id="CAKXAJ010006905">
    <property type="protein sequence ID" value="CAH2210206.1"/>
    <property type="molecule type" value="Genomic_DNA"/>
</dbReference>
<dbReference type="Proteomes" id="UP000838756">
    <property type="component" value="Unassembled WGS sequence"/>
</dbReference>
<evidence type="ECO:0000313" key="2">
    <source>
        <dbReference type="Proteomes" id="UP000838756"/>
    </source>
</evidence>
<comment type="caution">
    <text evidence="1">The sequence shown here is derived from an EMBL/GenBank/DDBJ whole genome shotgun (WGS) entry which is preliminary data.</text>
</comment>
<organism evidence="1 2">
    <name type="scientific">Pararge aegeria aegeria</name>
    <dbReference type="NCBI Taxonomy" id="348720"/>
    <lineage>
        <taxon>Eukaryota</taxon>
        <taxon>Metazoa</taxon>
        <taxon>Ecdysozoa</taxon>
        <taxon>Arthropoda</taxon>
        <taxon>Hexapoda</taxon>
        <taxon>Insecta</taxon>
        <taxon>Pterygota</taxon>
        <taxon>Neoptera</taxon>
        <taxon>Endopterygota</taxon>
        <taxon>Lepidoptera</taxon>
        <taxon>Glossata</taxon>
        <taxon>Ditrysia</taxon>
        <taxon>Papilionoidea</taxon>
        <taxon>Nymphalidae</taxon>
        <taxon>Satyrinae</taxon>
        <taxon>Satyrini</taxon>
        <taxon>Parargina</taxon>
        <taxon>Pararge</taxon>
    </lineage>
</organism>
<dbReference type="OrthoDB" id="10566415at2759"/>
<reference evidence="1" key="1">
    <citation type="submission" date="2022-03" db="EMBL/GenBank/DDBJ databases">
        <authorList>
            <person name="Lindestad O."/>
        </authorList>
    </citation>
    <scope>NUCLEOTIDE SEQUENCE</scope>
</reference>
<proteinExistence type="predicted"/>
<gene>
    <name evidence="1" type="primary">jg15006</name>
    <name evidence="1" type="ORF">PAEG_LOCUS2117</name>
</gene>
<dbReference type="AlphaFoldDB" id="A0A8S4QN66"/>
<keyword evidence="2" id="KW-1185">Reference proteome</keyword>
<accession>A0A8S4QN66</accession>